<name>W0V6Y7_9BURK</name>
<evidence type="ECO:0000313" key="2">
    <source>
        <dbReference type="Proteomes" id="UP000027604"/>
    </source>
</evidence>
<dbReference type="AlphaFoldDB" id="W0V6Y7"/>
<dbReference type="Proteomes" id="UP000027604">
    <property type="component" value="Chromosome I"/>
</dbReference>
<gene>
    <name evidence="1" type="ORF">GJA_2482</name>
</gene>
<evidence type="ECO:0000313" key="1">
    <source>
        <dbReference type="EMBL" id="CDG83113.1"/>
    </source>
</evidence>
<dbReference type="PATRIC" id="fig|1349767.4.peg.4222"/>
<reference evidence="1 2" key="1">
    <citation type="journal article" date="2015" name="Genome Announc.">
        <title>Genome Sequence of Mushroom Soft-Rot Pathogen Janthinobacterium agaricidamnosum.</title>
        <authorList>
            <person name="Graupner K."/>
            <person name="Lackner G."/>
            <person name="Hertweck C."/>
        </authorList>
    </citation>
    <scope>NUCLEOTIDE SEQUENCE [LARGE SCALE GENOMIC DNA]</scope>
    <source>
        <strain evidence="2">NBRC 102515 / DSM 9628</strain>
    </source>
</reference>
<accession>W0V6Y7</accession>
<protein>
    <submittedName>
        <fullName evidence="1">Uncharacterized protein</fullName>
    </submittedName>
</protein>
<keyword evidence="2" id="KW-1185">Reference proteome</keyword>
<dbReference type="KEGG" id="jag:GJA_2482"/>
<dbReference type="EMBL" id="HG322949">
    <property type="protein sequence ID" value="CDG83113.1"/>
    <property type="molecule type" value="Genomic_DNA"/>
</dbReference>
<sequence length="41" mass="4484">MIFCQGSRDGSTIAIPLLTEIFKQKQFALSLASTEMPHSSV</sequence>
<organism evidence="1 2">
    <name type="scientific">Janthinobacterium agaricidamnosum NBRC 102515 = DSM 9628</name>
    <dbReference type="NCBI Taxonomy" id="1349767"/>
    <lineage>
        <taxon>Bacteria</taxon>
        <taxon>Pseudomonadati</taxon>
        <taxon>Pseudomonadota</taxon>
        <taxon>Betaproteobacteria</taxon>
        <taxon>Burkholderiales</taxon>
        <taxon>Oxalobacteraceae</taxon>
        <taxon>Janthinobacterium</taxon>
    </lineage>
</organism>
<proteinExistence type="predicted"/>
<dbReference type="HOGENOM" id="CLU_3271319_0_0_4"/>